<feature type="transmembrane region" description="Helical" evidence="5">
    <location>
        <begin position="266"/>
        <end position="287"/>
    </location>
</feature>
<comment type="caution">
    <text evidence="6">The sequence shown here is derived from an EMBL/GenBank/DDBJ whole genome shotgun (WGS) entry which is preliminary data.</text>
</comment>
<feature type="transmembrane region" description="Helical" evidence="5">
    <location>
        <begin position="201"/>
        <end position="222"/>
    </location>
</feature>
<dbReference type="Pfam" id="PF07690">
    <property type="entry name" value="MFS_1"/>
    <property type="match status" value="1"/>
</dbReference>
<evidence type="ECO:0000313" key="6">
    <source>
        <dbReference type="EMBL" id="CAG7822422.1"/>
    </source>
</evidence>
<dbReference type="GO" id="GO:0022857">
    <property type="term" value="F:transmembrane transporter activity"/>
    <property type="evidence" value="ECO:0007669"/>
    <property type="project" value="InterPro"/>
</dbReference>
<feature type="transmembrane region" description="Helical" evidence="5">
    <location>
        <begin position="421"/>
        <end position="443"/>
    </location>
</feature>
<feature type="transmembrane region" description="Helical" evidence="5">
    <location>
        <begin position="359"/>
        <end position="378"/>
    </location>
</feature>
<organism evidence="6 7">
    <name type="scientific">Allacma fusca</name>
    <dbReference type="NCBI Taxonomy" id="39272"/>
    <lineage>
        <taxon>Eukaryota</taxon>
        <taxon>Metazoa</taxon>
        <taxon>Ecdysozoa</taxon>
        <taxon>Arthropoda</taxon>
        <taxon>Hexapoda</taxon>
        <taxon>Collembola</taxon>
        <taxon>Symphypleona</taxon>
        <taxon>Sminthuridae</taxon>
        <taxon>Allacma</taxon>
    </lineage>
</organism>
<proteinExistence type="predicted"/>
<evidence type="ECO:0008006" key="8">
    <source>
        <dbReference type="Google" id="ProtNLM"/>
    </source>
</evidence>
<evidence type="ECO:0000256" key="2">
    <source>
        <dbReference type="ARBA" id="ARBA00022989"/>
    </source>
</evidence>
<evidence type="ECO:0000256" key="1">
    <source>
        <dbReference type="ARBA" id="ARBA00022692"/>
    </source>
</evidence>
<evidence type="ECO:0000313" key="7">
    <source>
        <dbReference type="Proteomes" id="UP000708208"/>
    </source>
</evidence>
<dbReference type="PANTHER" id="PTHR23121">
    <property type="entry name" value="SODIUM-DEPENDENT GLUCOSE TRANSPORTER 1"/>
    <property type="match status" value="1"/>
</dbReference>
<dbReference type="InterPro" id="IPR011701">
    <property type="entry name" value="MFS"/>
</dbReference>
<feature type="transmembrane region" description="Helical" evidence="5">
    <location>
        <begin position="385"/>
        <end position="409"/>
    </location>
</feature>
<feature type="transmembrane region" description="Helical" evidence="5">
    <location>
        <begin position="307"/>
        <end position="327"/>
    </location>
</feature>
<evidence type="ECO:0000256" key="4">
    <source>
        <dbReference type="SAM" id="MobiDB-lite"/>
    </source>
</evidence>
<keyword evidence="3 5" id="KW-0472">Membrane</keyword>
<name>A0A8J2KRL0_9HEXA</name>
<gene>
    <name evidence="6" type="ORF">AFUS01_LOCUS32697</name>
</gene>
<evidence type="ECO:0000256" key="3">
    <source>
        <dbReference type="ARBA" id="ARBA00023136"/>
    </source>
</evidence>
<protein>
    <recommendedName>
        <fullName evidence="8">Sodium-dependent glucose transporter 1</fullName>
    </recommendedName>
</protein>
<keyword evidence="1 5" id="KW-0812">Transmembrane</keyword>
<dbReference type="OrthoDB" id="6512734at2759"/>
<dbReference type="AlphaFoldDB" id="A0A8J2KRL0"/>
<feature type="transmembrane region" description="Helical" evidence="5">
    <location>
        <begin position="85"/>
        <end position="104"/>
    </location>
</feature>
<accession>A0A8J2KRL0</accession>
<reference evidence="6" key="1">
    <citation type="submission" date="2021-06" db="EMBL/GenBank/DDBJ databases">
        <authorList>
            <person name="Hodson N. C."/>
            <person name="Mongue J. A."/>
            <person name="Jaron S. K."/>
        </authorList>
    </citation>
    <scope>NUCLEOTIDE SEQUENCE</scope>
</reference>
<feature type="transmembrane region" description="Helical" evidence="5">
    <location>
        <begin position="58"/>
        <end position="78"/>
    </location>
</feature>
<feature type="transmembrane region" description="Helical" evidence="5">
    <location>
        <begin position="18"/>
        <end position="38"/>
    </location>
</feature>
<feature type="region of interest" description="Disordered" evidence="4">
    <location>
        <begin position="234"/>
        <end position="256"/>
    </location>
</feature>
<dbReference type="EMBL" id="CAJVCH010526299">
    <property type="protein sequence ID" value="CAG7822422.1"/>
    <property type="molecule type" value="Genomic_DNA"/>
</dbReference>
<dbReference type="Proteomes" id="UP000708208">
    <property type="component" value="Unassembled WGS sequence"/>
</dbReference>
<keyword evidence="7" id="KW-1185">Reference proteome</keyword>
<feature type="transmembrane region" description="Helical" evidence="5">
    <location>
        <begin position="334"/>
        <end position="353"/>
    </location>
</feature>
<sequence>MDNGPKSIFSQASRTKKYVASLGVFYCAFCLGISMSFLNPTMLDFSSKLQEDVDTVSIAFTVLTAAYLFGALFSGIALNYIPRQLCVMMLLTFMAVPLFIFPYVESVMMLYVLTFIMGFGGGGFDTAQVAWIIDIWRHEAGPFILTQHFSYSVGTLIPPLIQGPYLTEEVKEYNCTTRSVISQEVSSTELPPYESQLQTPFTIGGSIVLISIIIQTCLYFFVFRQKKAPEDSVNKQNEIELEDKSKEVEPEASPTGKSDLRRKLKLIGLCCCVIGFYQGLELCTSQFIPTFSHFSDVCLSEKEGAQIAFGLQMGFASGRLCGILLVLKVAPHFILAGNFLLLLVCNIILLVWAGSNVTWLWIGSVGIGLGMSTVYPALYAYIEKYLFVTDSIAATVAVCGGLVSAIYPIVVGKSVEHNPEVMTYVNFLSIFVCVVAFSILFFITHVRAARSRKAVD</sequence>
<dbReference type="PANTHER" id="PTHR23121:SF10">
    <property type="entry name" value="MAJOR FACILITATOR SUPERFAMILY DOMAIN-CONTAINING PROTEIN 4A"/>
    <property type="match status" value="1"/>
</dbReference>
<evidence type="ECO:0000256" key="5">
    <source>
        <dbReference type="SAM" id="Phobius"/>
    </source>
</evidence>
<keyword evidence="2 5" id="KW-1133">Transmembrane helix</keyword>